<organism evidence="1 2">
    <name type="scientific">Terfezia boudieri ATCC MYA-4762</name>
    <dbReference type="NCBI Taxonomy" id="1051890"/>
    <lineage>
        <taxon>Eukaryota</taxon>
        <taxon>Fungi</taxon>
        <taxon>Dikarya</taxon>
        <taxon>Ascomycota</taxon>
        <taxon>Pezizomycotina</taxon>
        <taxon>Pezizomycetes</taxon>
        <taxon>Pezizales</taxon>
        <taxon>Pezizaceae</taxon>
        <taxon>Terfezia</taxon>
    </lineage>
</organism>
<dbReference type="Proteomes" id="UP000267821">
    <property type="component" value="Unassembled WGS sequence"/>
</dbReference>
<keyword evidence="2" id="KW-1185">Reference proteome</keyword>
<evidence type="ECO:0000313" key="2">
    <source>
        <dbReference type="Proteomes" id="UP000267821"/>
    </source>
</evidence>
<name>A0A3N4LU77_9PEZI</name>
<evidence type="ECO:0000313" key="1">
    <source>
        <dbReference type="EMBL" id="RPB26463.1"/>
    </source>
</evidence>
<gene>
    <name evidence="1" type="ORF">L211DRAFT_678558</name>
</gene>
<sequence length="90" mass="10589">MFYEPRDTRMTIWDLNMLSSAVDKKIPPQLSISPHRGYQRQLYEDWGSLDFGEDYEITITELHGLTSISNHHYLHEPCNYPTHSLHGENL</sequence>
<proteinExistence type="predicted"/>
<reference evidence="1 2" key="1">
    <citation type="journal article" date="2018" name="Nat. Ecol. Evol.">
        <title>Pezizomycetes genomes reveal the molecular basis of ectomycorrhizal truffle lifestyle.</title>
        <authorList>
            <person name="Murat C."/>
            <person name="Payen T."/>
            <person name="Noel B."/>
            <person name="Kuo A."/>
            <person name="Morin E."/>
            <person name="Chen J."/>
            <person name="Kohler A."/>
            <person name="Krizsan K."/>
            <person name="Balestrini R."/>
            <person name="Da Silva C."/>
            <person name="Montanini B."/>
            <person name="Hainaut M."/>
            <person name="Levati E."/>
            <person name="Barry K.W."/>
            <person name="Belfiori B."/>
            <person name="Cichocki N."/>
            <person name="Clum A."/>
            <person name="Dockter R.B."/>
            <person name="Fauchery L."/>
            <person name="Guy J."/>
            <person name="Iotti M."/>
            <person name="Le Tacon F."/>
            <person name="Lindquist E.A."/>
            <person name="Lipzen A."/>
            <person name="Malagnac F."/>
            <person name="Mello A."/>
            <person name="Molinier V."/>
            <person name="Miyauchi S."/>
            <person name="Poulain J."/>
            <person name="Riccioni C."/>
            <person name="Rubini A."/>
            <person name="Sitrit Y."/>
            <person name="Splivallo R."/>
            <person name="Traeger S."/>
            <person name="Wang M."/>
            <person name="Zifcakova L."/>
            <person name="Wipf D."/>
            <person name="Zambonelli A."/>
            <person name="Paolocci F."/>
            <person name="Nowrousian M."/>
            <person name="Ottonello S."/>
            <person name="Baldrian P."/>
            <person name="Spatafora J.W."/>
            <person name="Henrissat B."/>
            <person name="Nagy L.G."/>
            <person name="Aury J.M."/>
            <person name="Wincker P."/>
            <person name="Grigoriev I.V."/>
            <person name="Bonfante P."/>
            <person name="Martin F.M."/>
        </authorList>
    </citation>
    <scope>NUCLEOTIDE SEQUENCE [LARGE SCALE GENOMIC DNA]</scope>
    <source>
        <strain evidence="1 2">ATCC MYA-4762</strain>
    </source>
</reference>
<dbReference type="AlphaFoldDB" id="A0A3N4LU77"/>
<dbReference type="InParanoid" id="A0A3N4LU77"/>
<dbReference type="EMBL" id="ML121534">
    <property type="protein sequence ID" value="RPB26463.1"/>
    <property type="molecule type" value="Genomic_DNA"/>
</dbReference>
<protein>
    <submittedName>
        <fullName evidence="1">Uncharacterized protein</fullName>
    </submittedName>
</protein>
<accession>A0A3N4LU77</accession>